<dbReference type="InParanoid" id="K3YFF6"/>
<protein>
    <submittedName>
        <fullName evidence="1">Uncharacterized protein</fullName>
    </submittedName>
</protein>
<dbReference type="Gramene" id="KQK96744">
    <property type="protein sequence ID" value="KQK96744"/>
    <property type="gene ID" value="SETIT_012974mg"/>
</dbReference>
<dbReference type="EnsemblPlants" id="KQK96744">
    <property type="protein sequence ID" value="KQK96744"/>
    <property type="gene ID" value="SETIT_012974mg"/>
</dbReference>
<reference evidence="1" key="2">
    <citation type="submission" date="2018-08" db="UniProtKB">
        <authorList>
            <consortium name="EnsemblPlants"/>
        </authorList>
    </citation>
    <scope>IDENTIFICATION</scope>
    <source>
        <strain evidence="1">Yugu1</strain>
    </source>
</reference>
<name>K3YFF6_SETIT</name>
<organism evidence="1 2">
    <name type="scientific">Setaria italica</name>
    <name type="common">Foxtail millet</name>
    <name type="synonym">Panicum italicum</name>
    <dbReference type="NCBI Taxonomy" id="4555"/>
    <lineage>
        <taxon>Eukaryota</taxon>
        <taxon>Viridiplantae</taxon>
        <taxon>Streptophyta</taxon>
        <taxon>Embryophyta</taxon>
        <taxon>Tracheophyta</taxon>
        <taxon>Spermatophyta</taxon>
        <taxon>Magnoliopsida</taxon>
        <taxon>Liliopsida</taxon>
        <taxon>Poales</taxon>
        <taxon>Poaceae</taxon>
        <taxon>PACMAD clade</taxon>
        <taxon>Panicoideae</taxon>
        <taxon>Panicodae</taxon>
        <taxon>Paniceae</taxon>
        <taxon>Cenchrinae</taxon>
        <taxon>Setaria</taxon>
    </lineage>
</organism>
<evidence type="ECO:0000313" key="1">
    <source>
        <dbReference type="EnsemblPlants" id="KQK96744"/>
    </source>
</evidence>
<dbReference type="HOGENOM" id="CLU_2890093_0_0_1"/>
<keyword evidence="2" id="KW-1185">Reference proteome</keyword>
<sequence length="63" mass="6665">MTYLRDARECRCRSASKGEECLRRSLSPGEEGAALVLPRCVHAGGSEGVVHQGAILGEPSPGR</sequence>
<proteinExistence type="predicted"/>
<dbReference type="EMBL" id="AGNK02004248">
    <property type="status" value="NOT_ANNOTATED_CDS"/>
    <property type="molecule type" value="Genomic_DNA"/>
</dbReference>
<evidence type="ECO:0000313" key="2">
    <source>
        <dbReference type="Proteomes" id="UP000004995"/>
    </source>
</evidence>
<reference evidence="2" key="1">
    <citation type="journal article" date="2012" name="Nat. Biotechnol.">
        <title>Reference genome sequence of the model plant Setaria.</title>
        <authorList>
            <person name="Bennetzen J.L."/>
            <person name="Schmutz J."/>
            <person name="Wang H."/>
            <person name="Percifield R."/>
            <person name="Hawkins J."/>
            <person name="Pontaroli A.C."/>
            <person name="Estep M."/>
            <person name="Feng L."/>
            <person name="Vaughn J.N."/>
            <person name="Grimwood J."/>
            <person name="Jenkins J."/>
            <person name="Barry K."/>
            <person name="Lindquist E."/>
            <person name="Hellsten U."/>
            <person name="Deshpande S."/>
            <person name="Wang X."/>
            <person name="Wu X."/>
            <person name="Mitros T."/>
            <person name="Triplett J."/>
            <person name="Yang X."/>
            <person name="Ye C.Y."/>
            <person name="Mauro-Herrera M."/>
            <person name="Wang L."/>
            <person name="Li P."/>
            <person name="Sharma M."/>
            <person name="Sharma R."/>
            <person name="Ronald P.C."/>
            <person name="Panaud O."/>
            <person name="Kellogg E.A."/>
            <person name="Brutnell T.P."/>
            <person name="Doust A.N."/>
            <person name="Tuskan G.A."/>
            <person name="Rokhsar D."/>
            <person name="Devos K.M."/>
        </authorList>
    </citation>
    <scope>NUCLEOTIDE SEQUENCE [LARGE SCALE GENOMIC DNA]</scope>
    <source>
        <strain evidence="2">cv. Yugu1</strain>
    </source>
</reference>
<accession>K3YFF6</accession>
<dbReference type="AlphaFoldDB" id="K3YFF6"/>
<dbReference type="Proteomes" id="UP000004995">
    <property type="component" value="Unassembled WGS sequence"/>
</dbReference>